<evidence type="ECO:0000256" key="10">
    <source>
        <dbReference type="ARBA" id="ARBA00022960"/>
    </source>
</evidence>
<keyword evidence="5 16" id="KW-0963">Cytoplasm</keyword>
<dbReference type="GO" id="GO:0051301">
    <property type="term" value="P:cell division"/>
    <property type="evidence" value="ECO:0007669"/>
    <property type="project" value="UniProtKB-KW"/>
</dbReference>
<dbReference type="GO" id="GO:0008762">
    <property type="term" value="F:UDP-N-acetylmuramate dehydrogenase activity"/>
    <property type="evidence" value="ECO:0007669"/>
    <property type="project" value="UniProtKB-UniRule"/>
</dbReference>
<dbReference type="EC" id="1.3.1.98" evidence="16"/>
<dbReference type="Gene3D" id="3.90.78.10">
    <property type="entry name" value="UDP-N-acetylenolpyruvoylglucosamine reductase, C-terminal domain"/>
    <property type="match status" value="1"/>
</dbReference>
<dbReference type="GO" id="GO:0071949">
    <property type="term" value="F:FAD binding"/>
    <property type="evidence" value="ECO:0007669"/>
    <property type="project" value="InterPro"/>
</dbReference>
<dbReference type="Pfam" id="PF02873">
    <property type="entry name" value="MurB_C"/>
    <property type="match status" value="1"/>
</dbReference>
<evidence type="ECO:0000256" key="11">
    <source>
        <dbReference type="ARBA" id="ARBA00022984"/>
    </source>
</evidence>
<feature type="active site" evidence="16">
    <location>
        <position position="296"/>
    </location>
</feature>
<evidence type="ECO:0000256" key="7">
    <source>
        <dbReference type="ARBA" id="ARBA00022630"/>
    </source>
</evidence>
<keyword evidence="12 16" id="KW-0560">Oxidoreductase</keyword>
<evidence type="ECO:0000313" key="19">
    <source>
        <dbReference type="Proteomes" id="UP000611762"/>
    </source>
</evidence>
<accession>A0A926I006</accession>
<evidence type="ECO:0000256" key="12">
    <source>
        <dbReference type="ARBA" id="ARBA00023002"/>
    </source>
</evidence>
<keyword evidence="6 16" id="KW-0132">Cell division</keyword>
<dbReference type="InterPro" id="IPR003170">
    <property type="entry name" value="MurB"/>
</dbReference>
<evidence type="ECO:0000256" key="8">
    <source>
        <dbReference type="ARBA" id="ARBA00022827"/>
    </source>
</evidence>
<keyword evidence="19" id="KW-1185">Reference proteome</keyword>
<dbReference type="SUPFAM" id="SSF56176">
    <property type="entry name" value="FAD-binding/transporter-associated domain-like"/>
    <property type="match status" value="1"/>
</dbReference>
<comment type="catalytic activity">
    <reaction evidence="15 16">
        <text>UDP-N-acetyl-alpha-D-muramate + NADP(+) = UDP-N-acetyl-3-O-(1-carboxyvinyl)-alpha-D-glucosamine + NADPH + H(+)</text>
        <dbReference type="Rhea" id="RHEA:12248"/>
        <dbReference type="ChEBI" id="CHEBI:15378"/>
        <dbReference type="ChEBI" id="CHEBI:57783"/>
        <dbReference type="ChEBI" id="CHEBI:58349"/>
        <dbReference type="ChEBI" id="CHEBI:68483"/>
        <dbReference type="ChEBI" id="CHEBI:70757"/>
        <dbReference type="EC" id="1.3.1.98"/>
    </reaction>
</comment>
<keyword evidence="13 16" id="KW-0131">Cell cycle</keyword>
<dbReference type="HAMAP" id="MF_00037">
    <property type="entry name" value="MurB"/>
    <property type="match status" value="1"/>
</dbReference>
<proteinExistence type="inferred from homology"/>
<feature type="active site" evidence="16">
    <location>
        <position position="176"/>
    </location>
</feature>
<evidence type="ECO:0000256" key="4">
    <source>
        <dbReference type="ARBA" id="ARBA00004752"/>
    </source>
</evidence>
<evidence type="ECO:0000313" key="18">
    <source>
        <dbReference type="EMBL" id="MBC8541416.1"/>
    </source>
</evidence>
<keyword evidence="11 16" id="KW-0573">Peptidoglycan synthesis</keyword>
<dbReference type="Gene3D" id="3.30.43.10">
    <property type="entry name" value="Uridine Diphospho-n-acetylenolpyruvylglucosamine Reductase, domain 2"/>
    <property type="match status" value="1"/>
</dbReference>
<dbReference type="InterPro" id="IPR006094">
    <property type="entry name" value="Oxid_FAD_bind_N"/>
</dbReference>
<dbReference type="GO" id="GO:0071555">
    <property type="term" value="P:cell wall organization"/>
    <property type="evidence" value="ECO:0007669"/>
    <property type="project" value="UniProtKB-KW"/>
</dbReference>
<dbReference type="NCBIfam" id="NF010480">
    <property type="entry name" value="PRK13905.1"/>
    <property type="match status" value="1"/>
</dbReference>
<evidence type="ECO:0000256" key="2">
    <source>
        <dbReference type="ARBA" id="ARBA00003921"/>
    </source>
</evidence>
<dbReference type="Gene3D" id="3.30.465.10">
    <property type="match status" value="1"/>
</dbReference>
<keyword evidence="7 16" id="KW-0285">Flavoprotein</keyword>
<evidence type="ECO:0000259" key="17">
    <source>
        <dbReference type="PROSITE" id="PS51387"/>
    </source>
</evidence>
<evidence type="ECO:0000256" key="6">
    <source>
        <dbReference type="ARBA" id="ARBA00022618"/>
    </source>
</evidence>
<sequence length="302" mass="31932">MVTESFVQEVLAIQPVNVERNVPMSRYTTFQIGGPADLFVEPAGEEAFSRLVKLCRSKNVPFLLIGAGSNLLVSDAGIDGVVFRLSGAFDYAKASGTELEAGAATSLAKLAKTAQRAALSGLEFASGIPGSLGGAVFMNAGAYGGEMKDVVTQTRFLDENGDMQTVSRSEHDFSYRHSVFSAGGKFILSAKMSLSPKNPDEILASMRDLNARRKEKQPLEKPSAGSTFKRPEGFFAAKLIEDAGLKGAGVGGAGVSEKHAGFIVNNGGATCEDVVRLIAKVQETVFSKFGVTLEPEVKVIGR</sequence>
<reference evidence="18" key="1">
    <citation type="submission" date="2020-08" db="EMBL/GenBank/DDBJ databases">
        <title>Genome public.</title>
        <authorList>
            <person name="Liu C."/>
            <person name="Sun Q."/>
        </authorList>
    </citation>
    <scope>NUCLEOTIDE SEQUENCE</scope>
    <source>
        <strain evidence="18">H8</strain>
    </source>
</reference>
<gene>
    <name evidence="16 18" type="primary">murB</name>
    <name evidence="18" type="ORF">H8698_10545</name>
</gene>
<keyword evidence="9 16" id="KW-0521">NADP</keyword>
<dbReference type="Pfam" id="PF01565">
    <property type="entry name" value="FAD_binding_4"/>
    <property type="match status" value="1"/>
</dbReference>
<dbReference type="PROSITE" id="PS51387">
    <property type="entry name" value="FAD_PCMH"/>
    <property type="match status" value="1"/>
</dbReference>
<evidence type="ECO:0000256" key="1">
    <source>
        <dbReference type="ARBA" id="ARBA00001974"/>
    </source>
</evidence>
<dbReference type="InterPro" id="IPR011601">
    <property type="entry name" value="MurB_C"/>
</dbReference>
<comment type="subcellular location">
    <subcellularLocation>
        <location evidence="3 16">Cytoplasm</location>
    </subcellularLocation>
</comment>
<keyword evidence="10 16" id="KW-0133">Cell shape</keyword>
<evidence type="ECO:0000256" key="15">
    <source>
        <dbReference type="ARBA" id="ARBA00048914"/>
    </source>
</evidence>
<keyword evidence="8 16" id="KW-0274">FAD</keyword>
<dbReference type="GO" id="GO:0005829">
    <property type="term" value="C:cytosol"/>
    <property type="evidence" value="ECO:0007669"/>
    <property type="project" value="TreeGrafter"/>
</dbReference>
<dbReference type="GO" id="GO:0008360">
    <property type="term" value="P:regulation of cell shape"/>
    <property type="evidence" value="ECO:0007669"/>
    <property type="project" value="UniProtKB-KW"/>
</dbReference>
<evidence type="ECO:0000256" key="16">
    <source>
        <dbReference type="HAMAP-Rule" id="MF_00037"/>
    </source>
</evidence>
<feature type="active site" description="Proton donor" evidence="16">
    <location>
        <position position="226"/>
    </location>
</feature>
<evidence type="ECO:0000256" key="9">
    <source>
        <dbReference type="ARBA" id="ARBA00022857"/>
    </source>
</evidence>
<dbReference type="InterPro" id="IPR016166">
    <property type="entry name" value="FAD-bd_PCMH"/>
</dbReference>
<comment type="caution">
    <text evidence="18">The sequence shown here is derived from an EMBL/GenBank/DDBJ whole genome shotgun (WGS) entry which is preliminary data.</text>
</comment>
<dbReference type="EMBL" id="JACRSU010000004">
    <property type="protein sequence ID" value="MBC8541416.1"/>
    <property type="molecule type" value="Genomic_DNA"/>
</dbReference>
<evidence type="ECO:0000256" key="14">
    <source>
        <dbReference type="ARBA" id="ARBA00023316"/>
    </source>
</evidence>
<dbReference type="GO" id="GO:0009252">
    <property type="term" value="P:peptidoglycan biosynthetic process"/>
    <property type="evidence" value="ECO:0007669"/>
    <property type="project" value="UniProtKB-UniRule"/>
</dbReference>
<dbReference type="PANTHER" id="PTHR21071">
    <property type="entry name" value="UDP-N-ACETYLENOLPYRUVOYLGLUCOSAMINE REDUCTASE"/>
    <property type="match status" value="1"/>
</dbReference>
<dbReference type="SUPFAM" id="SSF56194">
    <property type="entry name" value="Uridine diphospho-N-Acetylenolpyruvylglucosamine reductase, MurB, C-terminal domain"/>
    <property type="match status" value="1"/>
</dbReference>
<dbReference type="InterPro" id="IPR036635">
    <property type="entry name" value="MurB_C_sf"/>
</dbReference>
<comment type="pathway">
    <text evidence="4 16">Cell wall biogenesis; peptidoglycan biosynthesis.</text>
</comment>
<evidence type="ECO:0000256" key="13">
    <source>
        <dbReference type="ARBA" id="ARBA00023306"/>
    </source>
</evidence>
<comment type="cofactor">
    <cofactor evidence="1 16">
        <name>FAD</name>
        <dbReference type="ChEBI" id="CHEBI:57692"/>
    </cofactor>
</comment>
<dbReference type="PANTHER" id="PTHR21071:SF4">
    <property type="entry name" value="UDP-N-ACETYLENOLPYRUVOYLGLUCOSAMINE REDUCTASE"/>
    <property type="match status" value="1"/>
</dbReference>
<dbReference type="InterPro" id="IPR016167">
    <property type="entry name" value="FAD-bd_PCMH_sub1"/>
</dbReference>
<name>A0A926I006_9FIRM</name>
<evidence type="ECO:0000256" key="5">
    <source>
        <dbReference type="ARBA" id="ARBA00022490"/>
    </source>
</evidence>
<dbReference type="InterPro" id="IPR036318">
    <property type="entry name" value="FAD-bd_PCMH-like_sf"/>
</dbReference>
<keyword evidence="14 16" id="KW-0961">Cell wall biogenesis/degradation</keyword>
<dbReference type="NCBIfam" id="TIGR00179">
    <property type="entry name" value="murB"/>
    <property type="match status" value="1"/>
</dbReference>
<dbReference type="AlphaFoldDB" id="A0A926I006"/>
<comment type="similarity">
    <text evidence="16">Belongs to the MurB family.</text>
</comment>
<comment type="function">
    <text evidence="2 16">Cell wall formation.</text>
</comment>
<organism evidence="18 19">
    <name type="scientific">Congzhengia minquanensis</name>
    <dbReference type="NCBI Taxonomy" id="2763657"/>
    <lineage>
        <taxon>Bacteria</taxon>
        <taxon>Bacillati</taxon>
        <taxon>Bacillota</taxon>
        <taxon>Clostridia</taxon>
        <taxon>Eubacteriales</taxon>
        <taxon>Oscillospiraceae</taxon>
        <taxon>Congzhengia</taxon>
    </lineage>
</organism>
<protein>
    <recommendedName>
        <fullName evidence="16">UDP-N-acetylenolpyruvoylglucosamine reductase</fullName>
        <ecNumber evidence="16">1.3.1.98</ecNumber>
    </recommendedName>
    <alternativeName>
        <fullName evidence="16">UDP-N-acetylmuramate dehydrogenase</fullName>
    </alternativeName>
</protein>
<dbReference type="Proteomes" id="UP000611762">
    <property type="component" value="Unassembled WGS sequence"/>
</dbReference>
<dbReference type="InterPro" id="IPR016169">
    <property type="entry name" value="FAD-bd_PCMH_sub2"/>
</dbReference>
<dbReference type="RefSeq" id="WP_249313458.1">
    <property type="nucleotide sequence ID" value="NZ_JACRSU010000004.1"/>
</dbReference>
<evidence type="ECO:0000256" key="3">
    <source>
        <dbReference type="ARBA" id="ARBA00004496"/>
    </source>
</evidence>
<feature type="domain" description="FAD-binding PCMH-type" evidence="17">
    <location>
        <begin position="31"/>
        <end position="197"/>
    </location>
</feature>